<gene>
    <name evidence="1" type="ORF">S06H3_03334</name>
</gene>
<accession>X1LBX0</accession>
<name>X1LBX0_9ZZZZ</name>
<protein>
    <submittedName>
        <fullName evidence="1">Uncharacterized protein</fullName>
    </submittedName>
</protein>
<dbReference type="AlphaFoldDB" id="X1LBX0"/>
<evidence type="ECO:0000313" key="1">
    <source>
        <dbReference type="EMBL" id="GAH91628.1"/>
    </source>
</evidence>
<reference evidence="1" key="1">
    <citation type="journal article" date="2014" name="Front. Microbiol.">
        <title>High frequency of phylogenetically diverse reductive dehalogenase-homologous genes in deep subseafloor sedimentary metagenomes.</title>
        <authorList>
            <person name="Kawai M."/>
            <person name="Futagami T."/>
            <person name="Toyoda A."/>
            <person name="Takaki Y."/>
            <person name="Nishi S."/>
            <person name="Hori S."/>
            <person name="Arai W."/>
            <person name="Tsubouchi T."/>
            <person name="Morono Y."/>
            <person name="Uchiyama I."/>
            <person name="Ito T."/>
            <person name="Fujiyama A."/>
            <person name="Inagaki F."/>
            <person name="Takami H."/>
        </authorList>
    </citation>
    <scope>NUCLEOTIDE SEQUENCE</scope>
    <source>
        <strain evidence="1">Expedition CK06-06</strain>
    </source>
</reference>
<sequence length="48" mass="5471">GNLLDRDKNSTVNIMSKFLSQNGMWTSYQQFAGNLRKTGLVIDMARYS</sequence>
<organism evidence="1">
    <name type="scientific">marine sediment metagenome</name>
    <dbReference type="NCBI Taxonomy" id="412755"/>
    <lineage>
        <taxon>unclassified sequences</taxon>
        <taxon>metagenomes</taxon>
        <taxon>ecological metagenomes</taxon>
    </lineage>
</organism>
<dbReference type="EMBL" id="BARV01001075">
    <property type="protein sequence ID" value="GAH91628.1"/>
    <property type="molecule type" value="Genomic_DNA"/>
</dbReference>
<comment type="caution">
    <text evidence="1">The sequence shown here is derived from an EMBL/GenBank/DDBJ whole genome shotgun (WGS) entry which is preliminary data.</text>
</comment>
<proteinExistence type="predicted"/>
<feature type="non-terminal residue" evidence="1">
    <location>
        <position position="1"/>
    </location>
</feature>